<organism evidence="1">
    <name type="scientific">Siphoviridae sp. ct3CA7</name>
    <dbReference type="NCBI Taxonomy" id="2823561"/>
    <lineage>
        <taxon>Viruses</taxon>
        <taxon>Duplodnaviria</taxon>
        <taxon>Heunggongvirae</taxon>
        <taxon>Uroviricota</taxon>
        <taxon>Caudoviricetes</taxon>
    </lineage>
</organism>
<protein>
    <submittedName>
        <fullName evidence="1">Uncharacterized protein</fullName>
    </submittedName>
</protein>
<dbReference type="EMBL" id="BK014704">
    <property type="protein sequence ID" value="DAD68551.1"/>
    <property type="molecule type" value="Genomic_DNA"/>
</dbReference>
<reference evidence="1" key="1">
    <citation type="journal article" date="2021" name="Proc. Natl. Acad. Sci. U.S.A.">
        <title>A Catalog of Tens of Thousands of Viruses from Human Metagenomes Reveals Hidden Associations with Chronic Diseases.</title>
        <authorList>
            <person name="Tisza M.J."/>
            <person name="Buck C.B."/>
        </authorList>
    </citation>
    <scope>NUCLEOTIDE SEQUENCE</scope>
    <source>
        <strain evidence="1">Ct3CA7</strain>
    </source>
</reference>
<sequence length="134" mass="15751">MERGCGPGGRLNLLPLIKKHEEAVELDLMDRGIDYRDRYRPGGGESKLTLRRLLLIVDDLPLMGSRFGAARIDMDYYTTDQRLLMDVFHAFSGEPHPYKDLRERRLKEAAQEKRRRKVLEASRMRKRILKQRGR</sequence>
<evidence type="ECO:0000313" key="1">
    <source>
        <dbReference type="EMBL" id="DAD68551.1"/>
    </source>
</evidence>
<proteinExistence type="predicted"/>
<name>A0A8S5LF38_9CAUD</name>
<accession>A0A8S5LF38</accession>